<evidence type="ECO:0000313" key="4">
    <source>
        <dbReference type="EMBL" id="MBD2843787.1"/>
    </source>
</evidence>
<organism evidence="4 5">
    <name type="scientific">Paenibacillus sabuli</name>
    <dbReference type="NCBI Taxonomy" id="2772509"/>
    <lineage>
        <taxon>Bacteria</taxon>
        <taxon>Bacillati</taxon>
        <taxon>Bacillota</taxon>
        <taxon>Bacilli</taxon>
        <taxon>Bacillales</taxon>
        <taxon>Paenibacillaceae</taxon>
        <taxon>Paenibacillus</taxon>
    </lineage>
</organism>
<accession>A0A927BPB7</accession>
<gene>
    <name evidence="4" type="ORF">IDH44_01170</name>
</gene>
<dbReference type="PANTHER" id="PTHR43540:SF1">
    <property type="entry name" value="ISOCHORISMATASE HYDROLASE"/>
    <property type="match status" value="1"/>
</dbReference>
<dbReference type="Gene3D" id="3.40.50.850">
    <property type="entry name" value="Isochorismatase-like"/>
    <property type="match status" value="1"/>
</dbReference>
<dbReference type="GO" id="GO:0016787">
    <property type="term" value="F:hydrolase activity"/>
    <property type="evidence" value="ECO:0007669"/>
    <property type="project" value="UniProtKB-KW"/>
</dbReference>
<comment type="similarity">
    <text evidence="1">Belongs to the isochorismatase family.</text>
</comment>
<dbReference type="EMBL" id="JACXIZ010000004">
    <property type="protein sequence ID" value="MBD2843787.1"/>
    <property type="molecule type" value="Genomic_DNA"/>
</dbReference>
<feature type="domain" description="Isochorismatase-like" evidence="3">
    <location>
        <begin position="33"/>
        <end position="233"/>
    </location>
</feature>
<keyword evidence="5" id="KW-1185">Reference proteome</keyword>
<evidence type="ECO:0000256" key="2">
    <source>
        <dbReference type="ARBA" id="ARBA00022801"/>
    </source>
</evidence>
<dbReference type="InterPro" id="IPR036380">
    <property type="entry name" value="Isochorismatase-like_sf"/>
</dbReference>
<dbReference type="PANTHER" id="PTHR43540">
    <property type="entry name" value="PEROXYUREIDOACRYLATE/UREIDOACRYLATE AMIDOHYDROLASE-RELATED"/>
    <property type="match status" value="1"/>
</dbReference>
<protein>
    <submittedName>
        <fullName evidence="4">Isochorismatase family protein</fullName>
    </submittedName>
</protein>
<reference evidence="4" key="1">
    <citation type="submission" date="2020-09" db="EMBL/GenBank/DDBJ databases">
        <title>A novel bacterium of genus Paenibacillus, isolated from South China Sea.</title>
        <authorList>
            <person name="Huang H."/>
            <person name="Mo K."/>
            <person name="Hu Y."/>
        </authorList>
    </citation>
    <scope>NUCLEOTIDE SEQUENCE</scope>
    <source>
        <strain evidence="4">IB182496</strain>
    </source>
</reference>
<evidence type="ECO:0000313" key="5">
    <source>
        <dbReference type="Proteomes" id="UP000621560"/>
    </source>
</evidence>
<dbReference type="InterPro" id="IPR050272">
    <property type="entry name" value="Isochorismatase-like_hydrls"/>
</dbReference>
<dbReference type="InterPro" id="IPR000868">
    <property type="entry name" value="Isochorismatase-like_dom"/>
</dbReference>
<dbReference type="Proteomes" id="UP000621560">
    <property type="component" value="Unassembled WGS sequence"/>
</dbReference>
<proteinExistence type="inferred from homology"/>
<dbReference type="AlphaFoldDB" id="A0A927BPB7"/>
<keyword evidence="2" id="KW-0378">Hydrolase</keyword>
<name>A0A927BPB7_9BACL</name>
<evidence type="ECO:0000256" key="1">
    <source>
        <dbReference type="ARBA" id="ARBA00006336"/>
    </source>
</evidence>
<dbReference type="Pfam" id="PF00857">
    <property type="entry name" value="Isochorismatase"/>
    <property type="match status" value="1"/>
</dbReference>
<dbReference type="SUPFAM" id="SSF52499">
    <property type="entry name" value="Isochorismatase-like hydrolases"/>
    <property type="match status" value="1"/>
</dbReference>
<comment type="caution">
    <text evidence="4">The sequence shown here is derived from an EMBL/GenBank/DDBJ whole genome shotgun (WGS) entry which is preliminary data.</text>
</comment>
<evidence type="ECO:0000259" key="3">
    <source>
        <dbReference type="Pfam" id="PF00857"/>
    </source>
</evidence>
<sequence length="250" mass="26793">MGQGWESYIDAADRTIYARSGLGGQTGFGARAALLIIDVQYGFTGEPDGQEASAGEQPNPKIAVDAGGIDHPIQCGQESWQAVREIGRLLASCRQLGLPVMYTYMEGEAPGMNRNVGVKGALYDHPTLQRGARGTQIVEPLAPLPGERLLSKKKPSAFFGTPLIAYLTETGVDTVVVVGCTTSGCVRATVVDAFSHNLRVIVPEEAVFDRGKASHAVNLFDMQQKYAEVLPVADVLETLDRMLTTREGQA</sequence>
<dbReference type="RefSeq" id="WP_190913904.1">
    <property type="nucleotide sequence ID" value="NZ_JACXIZ010000004.1"/>
</dbReference>